<dbReference type="EMBL" id="CP023275">
    <property type="protein sequence ID" value="ATB68392.1"/>
    <property type="molecule type" value="Genomic_DNA"/>
</dbReference>
<evidence type="ECO:0008006" key="3">
    <source>
        <dbReference type="Google" id="ProtNLM"/>
    </source>
</evidence>
<name>A0A290HA03_9BACT</name>
<organism evidence="1 2">
    <name type="scientific">Sulfurospirillum diekertiae</name>
    <dbReference type="NCBI Taxonomy" id="1854492"/>
    <lineage>
        <taxon>Bacteria</taxon>
        <taxon>Pseudomonadati</taxon>
        <taxon>Campylobacterota</taxon>
        <taxon>Epsilonproteobacteria</taxon>
        <taxon>Campylobacterales</taxon>
        <taxon>Sulfurospirillaceae</taxon>
        <taxon>Sulfurospirillum</taxon>
    </lineage>
</organism>
<dbReference type="AlphaFoldDB" id="A0A290HA03"/>
<dbReference type="RefSeq" id="WP_096045621.1">
    <property type="nucleotide sequence ID" value="NZ_CP023275.1"/>
</dbReference>
<evidence type="ECO:0000313" key="2">
    <source>
        <dbReference type="Proteomes" id="UP000217349"/>
    </source>
</evidence>
<dbReference type="Proteomes" id="UP000217349">
    <property type="component" value="Chromosome"/>
</dbReference>
<dbReference type="OrthoDB" id="5361472at2"/>
<gene>
    <name evidence="1" type="ORF">SJPD1_0263</name>
</gene>
<dbReference type="KEGG" id="sulj:SJPD1_0263"/>
<evidence type="ECO:0000313" key="1">
    <source>
        <dbReference type="EMBL" id="ATB68392.1"/>
    </source>
</evidence>
<accession>A0A290HA03</accession>
<proteinExistence type="predicted"/>
<sequence>MKVEFKKVPTTGIHFETSLDEIRFFGEALKIGKTMVRCTGQLEGTLPHLCDRCGENFELTVNERVEVFAQEGLYEDQEGEELLNIIEFFDGSIDLDSILQSEIEAFKSDYHYCGQCEQLKGE</sequence>
<reference evidence="2" key="1">
    <citation type="submission" date="2017-09" db="EMBL/GenBank/DDBJ databases">
        <title>The complete genome of Sulfurospirillum sp. JPD-1.</title>
        <authorList>
            <person name="Goris T."/>
        </authorList>
    </citation>
    <scope>NUCLEOTIDE SEQUENCE [LARGE SCALE GENOMIC DNA]</scope>
    <source>
        <strain evidence="2">JPD-1</strain>
    </source>
</reference>
<protein>
    <recommendedName>
        <fullName evidence="3">DUF177 domain-containing protein</fullName>
    </recommendedName>
</protein>